<evidence type="ECO:0000313" key="2">
    <source>
        <dbReference type="Proteomes" id="UP000001068"/>
    </source>
</evidence>
<evidence type="ECO:0000313" key="1">
    <source>
        <dbReference type="EMBL" id="ADV65094.1"/>
    </source>
</evidence>
<organism evidence="1 2">
    <name type="scientific">Desulfurococcus mucosus (strain ATCC 35584 / DSM 2162 / JCM 9187 / O7/1)</name>
    <dbReference type="NCBI Taxonomy" id="765177"/>
    <lineage>
        <taxon>Archaea</taxon>
        <taxon>Thermoproteota</taxon>
        <taxon>Thermoprotei</taxon>
        <taxon>Desulfurococcales</taxon>
        <taxon>Desulfurococcaceae</taxon>
        <taxon>Desulfurococcus</taxon>
    </lineage>
</organism>
<accession>E8R9B8</accession>
<dbReference type="HOGENOM" id="CLU_159745_0_0_2"/>
<reference evidence="2" key="1">
    <citation type="submission" date="2010-11" db="EMBL/GenBank/DDBJ databases">
        <title>The complete genome of Desulfurococcus mucosus DSM 2162.</title>
        <authorList>
            <consortium name="US DOE Joint Genome Institute (JGI-PGF)"/>
            <person name="Lucas S."/>
            <person name="Copeland A."/>
            <person name="Lapidus A."/>
            <person name="Bruce D."/>
            <person name="Goodwin L."/>
            <person name="Pitluck S."/>
            <person name="Kyrpides N."/>
            <person name="Mavromatis K."/>
            <person name="Pagani I."/>
            <person name="Ivanova N."/>
            <person name="Ovchinnikova G."/>
            <person name="Chertkov O."/>
            <person name="Held B."/>
            <person name="Brettin T."/>
            <person name="Detter J.C."/>
            <person name="Tapia R."/>
            <person name="Han C."/>
            <person name="Land M."/>
            <person name="Hauser L."/>
            <person name="Markowitz V."/>
            <person name="Cheng J.-F."/>
            <person name="Hugenholtz P."/>
            <person name="Woyke T."/>
            <person name="Wu D."/>
            <person name="Wirth R."/>
            <person name="Bilek Y."/>
            <person name="Hader T."/>
            <person name="Klenk H.-P."/>
            <person name="Eisen J.A."/>
        </authorList>
    </citation>
    <scope>NUCLEOTIDE SEQUENCE [LARGE SCALE GENOMIC DNA]</scope>
    <source>
        <strain evidence="2">ATCC 35584 / DSM 2162 / JCM 9187 / O7/1</strain>
    </source>
</reference>
<dbReference type="Proteomes" id="UP000001068">
    <property type="component" value="Chromosome"/>
</dbReference>
<dbReference type="eggNOG" id="arCOG00491">
    <property type="taxonomic scope" value="Archaea"/>
</dbReference>
<proteinExistence type="predicted"/>
<name>E8R9B8_DESM0</name>
<reference evidence="1 2" key="2">
    <citation type="journal article" date="2011" name="Stand. Genomic Sci.">
        <title>Complete genome sequence of Desulfurococcus mucosus type strain (O7/1).</title>
        <authorList>
            <person name="Wirth R."/>
            <person name="Chertkov O."/>
            <person name="Held B."/>
            <person name="Lapidus A."/>
            <person name="Nolan M."/>
            <person name="Lucas S."/>
            <person name="Hammon N."/>
            <person name="Deshpande S."/>
            <person name="Cheng J.F."/>
            <person name="Tapia R."/>
            <person name="Han C."/>
            <person name="Goodwin L."/>
            <person name="Pitluck S."/>
            <person name="Liolios K."/>
            <person name="Ioanna P."/>
            <person name="Ivanova N."/>
            <person name="Mavromatis K."/>
            <person name="Mikhailova N."/>
            <person name="Pati A."/>
            <person name="Chen A."/>
            <person name="Palaniappan K."/>
            <person name="Land M."/>
            <person name="Hauser L."/>
            <person name="Chang Y.J."/>
            <person name="Jeffries C.D."/>
            <person name="Bilek Y."/>
            <person name="Hader T."/>
            <person name="Rohde M."/>
            <person name="Spring S."/>
            <person name="Sikorski J."/>
            <person name="Goker M."/>
            <person name="Woyke T."/>
            <person name="Bristow J."/>
            <person name="Eisen J.A."/>
            <person name="Markowitz V."/>
            <person name="Hugenholtz P."/>
            <person name="Kyrpides N.C."/>
            <person name="Klenk H.P."/>
        </authorList>
    </citation>
    <scope>NUCLEOTIDE SEQUENCE [LARGE SCALE GENOMIC DNA]</scope>
    <source>
        <strain evidence="2">ATCC 35584 / DSM 2162 / JCM 9187 / O7/1</strain>
    </source>
</reference>
<dbReference type="AlphaFoldDB" id="E8R9B8"/>
<dbReference type="RefSeq" id="WP_013562316.1">
    <property type="nucleotide sequence ID" value="NC_014961.1"/>
</dbReference>
<sequence>MIGLCRKPFLASGKIIENYSLLVKYFEICSASSNVCMDLLPSSEILETISSLVKNRGYSFTEILNVLGERLSGRIICNIAVEAYRAVHGINVDCEEAKNMLLQELVAWYLEMAEALGLVRLKESWKPG</sequence>
<dbReference type="KEGG" id="dmu:Desmu_0790"/>
<dbReference type="EMBL" id="CP002363">
    <property type="protein sequence ID" value="ADV65094.1"/>
    <property type="molecule type" value="Genomic_DNA"/>
</dbReference>
<protein>
    <submittedName>
        <fullName evidence="1">Uncharacterized protein</fullName>
    </submittedName>
</protein>
<dbReference type="GeneID" id="10153486"/>
<gene>
    <name evidence="1" type="ordered locus">Desmu_0790</name>
</gene>
<keyword evidence="2" id="KW-1185">Reference proteome</keyword>
<dbReference type="STRING" id="765177.Desmu_0790"/>